<comment type="caution">
    <text evidence="5">The sequence shown here is derived from an EMBL/GenBank/DDBJ whole genome shotgun (WGS) entry which is preliminary data.</text>
</comment>
<organism evidence="5 6">
    <name type="scientific">Nocardiopsis sinuspersici</name>
    <dbReference type="NCBI Taxonomy" id="501010"/>
    <lineage>
        <taxon>Bacteria</taxon>
        <taxon>Bacillati</taxon>
        <taxon>Actinomycetota</taxon>
        <taxon>Actinomycetes</taxon>
        <taxon>Streptosporangiales</taxon>
        <taxon>Nocardiopsidaceae</taxon>
        <taxon>Nocardiopsis</taxon>
    </lineage>
</organism>
<evidence type="ECO:0000313" key="4">
    <source>
        <dbReference type="EMBL" id="NYH52353.1"/>
    </source>
</evidence>
<dbReference type="EMBL" id="JACCHL010000001">
    <property type="protein sequence ID" value="NYH52353.1"/>
    <property type="molecule type" value="Genomic_DNA"/>
</dbReference>
<evidence type="ECO:0000256" key="1">
    <source>
        <dbReference type="ARBA" id="ARBA00009013"/>
    </source>
</evidence>
<dbReference type="GO" id="GO:0043856">
    <property type="term" value="F:anti-sigma factor antagonist activity"/>
    <property type="evidence" value="ECO:0007669"/>
    <property type="project" value="InterPro"/>
</dbReference>
<reference evidence="6" key="1">
    <citation type="submission" date="2016-08" db="EMBL/GenBank/DDBJ databases">
        <authorList>
            <person name="Tokovenko B."/>
            <person name="Kalinowski J."/>
        </authorList>
    </citation>
    <scope>NUCLEOTIDE SEQUENCE [LARGE SCALE GENOMIC DNA]</scope>
    <source>
        <strain evidence="6">UTMC102</strain>
    </source>
</reference>
<accession>A0A7Z0BI63</accession>
<dbReference type="InterPro" id="IPR002645">
    <property type="entry name" value="STAS_dom"/>
</dbReference>
<gene>
    <name evidence="4" type="ORF">HNR06_001942</name>
    <name evidence="5" type="ORF">NOSIN_20095</name>
</gene>
<evidence type="ECO:0000259" key="3">
    <source>
        <dbReference type="PROSITE" id="PS50801"/>
    </source>
</evidence>
<evidence type="ECO:0000313" key="5">
    <source>
        <dbReference type="EMBL" id="OOC55847.1"/>
    </source>
</evidence>
<dbReference type="Pfam" id="PF01740">
    <property type="entry name" value="STAS"/>
    <property type="match status" value="1"/>
</dbReference>
<dbReference type="CDD" id="cd07043">
    <property type="entry name" value="STAS_anti-anti-sigma_factors"/>
    <property type="match status" value="1"/>
</dbReference>
<dbReference type="InterPro" id="IPR036513">
    <property type="entry name" value="STAS_dom_sf"/>
</dbReference>
<dbReference type="EMBL" id="MCOK01000001">
    <property type="protein sequence ID" value="OOC55847.1"/>
    <property type="molecule type" value="Genomic_DNA"/>
</dbReference>
<proteinExistence type="inferred from homology"/>
<comment type="similarity">
    <text evidence="1 2">Belongs to the anti-sigma-factor antagonist family.</text>
</comment>
<reference evidence="4 7" key="3">
    <citation type="submission" date="2020-07" db="EMBL/GenBank/DDBJ databases">
        <title>Sequencing the genomes of 1000 actinobacteria strains.</title>
        <authorList>
            <person name="Klenk H.-P."/>
        </authorList>
    </citation>
    <scope>NUCLEOTIDE SEQUENCE [LARGE SCALE GENOMIC DNA]</scope>
    <source>
        <strain evidence="4 7">DSM 45278</strain>
    </source>
</reference>
<dbReference type="PROSITE" id="PS50801">
    <property type="entry name" value="STAS"/>
    <property type="match status" value="1"/>
</dbReference>
<sequence length="123" mass="13273">MHRLGLSTRVESRSVIVAIEGELDIATAADLQEHIQSAINDHGPWLILDLSGLEFMDSSGLNVIINAYRTVRELGGSLALAALNERVTKVVRLVGLHRQVPVHQTVATAVTAMEALEAKRQAG</sequence>
<dbReference type="STRING" id="501010.NOSIN_20095"/>
<dbReference type="Gene3D" id="3.30.750.24">
    <property type="entry name" value="STAS domain"/>
    <property type="match status" value="1"/>
</dbReference>
<evidence type="ECO:0000256" key="2">
    <source>
        <dbReference type="RuleBase" id="RU003749"/>
    </source>
</evidence>
<dbReference type="PANTHER" id="PTHR33495">
    <property type="entry name" value="ANTI-SIGMA FACTOR ANTAGONIST TM_1081-RELATED-RELATED"/>
    <property type="match status" value="1"/>
</dbReference>
<evidence type="ECO:0000313" key="6">
    <source>
        <dbReference type="Proteomes" id="UP000189004"/>
    </source>
</evidence>
<feature type="domain" description="STAS" evidence="3">
    <location>
        <begin position="4"/>
        <end position="113"/>
    </location>
</feature>
<dbReference type="AlphaFoldDB" id="A0A1V3C4Z7"/>
<name>A0A1V3C4Z7_9ACTN</name>
<dbReference type="SUPFAM" id="SSF52091">
    <property type="entry name" value="SpoIIaa-like"/>
    <property type="match status" value="1"/>
</dbReference>
<dbReference type="Proteomes" id="UP000584931">
    <property type="component" value="Unassembled WGS sequence"/>
</dbReference>
<keyword evidence="6" id="KW-1185">Reference proteome</keyword>
<dbReference type="NCBIfam" id="TIGR00377">
    <property type="entry name" value="ant_ant_sig"/>
    <property type="match status" value="1"/>
</dbReference>
<reference evidence="5" key="2">
    <citation type="submission" date="2016-08" db="EMBL/GenBank/DDBJ databases">
        <authorList>
            <person name="Seilhamer J.J."/>
        </authorList>
    </citation>
    <scope>NUCLEOTIDE SEQUENCE [LARGE SCALE GENOMIC DNA]</scope>
    <source>
        <strain evidence="5">UTMC102</strain>
    </source>
</reference>
<evidence type="ECO:0000313" key="7">
    <source>
        <dbReference type="Proteomes" id="UP000584931"/>
    </source>
</evidence>
<protein>
    <recommendedName>
        <fullName evidence="2">Anti-sigma factor antagonist</fullName>
    </recommendedName>
</protein>
<dbReference type="OrthoDB" id="3577449at2"/>
<dbReference type="InterPro" id="IPR003658">
    <property type="entry name" value="Anti-sigma_ant"/>
</dbReference>
<dbReference type="PANTHER" id="PTHR33495:SF2">
    <property type="entry name" value="ANTI-SIGMA FACTOR ANTAGONIST TM_1081-RELATED"/>
    <property type="match status" value="1"/>
</dbReference>
<dbReference type="RefSeq" id="WP_077692279.1">
    <property type="nucleotide sequence ID" value="NZ_JACCHL010000001.1"/>
</dbReference>
<accession>A0A1V3C4Z7</accession>
<dbReference type="Proteomes" id="UP000189004">
    <property type="component" value="Unassembled WGS sequence"/>
</dbReference>